<evidence type="ECO:0000313" key="2">
    <source>
        <dbReference type="Proteomes" id="UP001239213"/>
    </source>
</evidence>
<protein>
    <submittedName>
        <fullName evidence="1">Uncharacterized protein</fullName>
    </submittedName>
</protein>
<sequence length="204" mass="21907">MAQTETLSLLQDVVVKTQQQAVLESDIQELHDHILAQPGGEEKLRLLAESVSSPVTAMATNDAGAFKSKMSATGSLINLWFYQRVTVKVNVNGKDRQFTANLGGFSPGFPGGVLFGDLYYDDINDVGGDYTVQAGSIGVSIHLHLTAQAEPSLRRGIRRSTLTDGILQPWYSVQFFRNGSLKMSLQAGNLGLSTGVTGGTGSWD</sequence>
<dbReference type="Proteomes" id="UP001239213">
    <property type="component" value="Unassembled WGS sequence"/>
</dbReference>
<evidence type="ECO:0000313" key="1">
    <source>
        <dbReference type="EMBL" id="KAK1457228.1"/>
    </source>
</evidence>
<dbReference type="EMBL" id="MPDP01000282">
    <property type="protein sequence ID" value="KAK1457228.1"/>
    <property type="molecule type" value="Genomic_DNA"/>
</dbReference>
<dbReference type="InterPro" id="IPR038625">
    <property type="entry name" value="R_equi_Vir_sf"/>
</dbReference>
<gene>
    <name evidence="1" type="ORF">CCUS01_01695</name>
</gene>
<reference evidence="1" key="1">
    <citation type="submission" date="2016-11" db="EMBL/GenBank/DDBJ databases">
        <title>The genome sequence of Colletotrichum cuscutae.</title>
        <authorList>
            <person name="Baroncelli R."/>
        </authorList>
    </citation>
    <scope>NUCLEOTIDE SEQUENCE</scope>
    <source>
        <strain evidence="1">IMI 304802</strain>
    </source>
</reference>
<comment type="caution">
    <text evidence="1">The sequence shown here is derived from an EMBL/GenBank/DDBJ whole genome shotgun (WGS) entry which is preliminary data.</text>
</comment>
<dbReference type="Gene3D" id="2.40.128.480">
    <property type="entry name" value="Rhodococcus equi virulence-associated protein"/>
    <property type="match status" value="2"/>
</dbReference>
<proteinExistence type="predicted"/>
<organism evidence="1 2">
    <name type="scientific">Colletotrichum cuscutae</name>
    <dbReference type="NCBI Taxonomy" id="1209917"/>
    <lineage>
        <taxon>Eukaryota</taxon>
        <taxon>Fungi</taxon>
        <taxon>Dikarya</taxon>
        <taxon>Ascomycota</taxon>
        <taxon>Pezizomycotina</taxon>
        <taxon>Sordariomycetes</taxon>
        <taxon>Hypocreomycetidae</taxon>
        <taxon>Glomerellales</taxon>
        <taxon>Glomerellaceae</taxon>
        <taxon>Colletotrichum</taxon>
        <taxon>Colletotrichum acutatum species complex</taxon>
    </lineage>
</organism>
<dbReference type="AlphaFoldDB" id="A0AAI9XR61"/>
<accession>A0AAI9XR61</accession>
<name>A0AAI9XR61_9PEZI</name>
<keyword evidence="2" id="KW-1185">Reference proteome</keyword>